<dbReference type="InterPro" id="IPR023187">
    <property type="entry name" value="Tscrpt_reg_MarR-type_CS"/>
</dbReference>
<dbReference type="InterPro" id="IPR000835">
    <property type="entry name" value="HTH_MarR-typ"/>
</dbReference>
<feature type="domain" description="HTH marR-type" evidence="4">
    <location>
        <begin position="15"/>
        <end position="145"/>
    </location>
</feature>
<dbReference type="Pfam" id="PF12802">
    <property type="entry name" value="MarR_2"/>
    <property type="match status" value="1"/>
</dbReference>
<dbReference type="InterPro" id="IPR036388">
    <property type="entry name" value="WH-like_DNA-bd_sf"/>
</dbReference>
<gene>
    <name evidence="5" type="ORF">OG563_43910</name>
</gene>
<dbReference type="EMBL" id="CP109441">
    <property type="protein sequence ID" value="WUV45947.1"/>
    <property type="molecule type" value="Genomic_DNA"/>
</dbReference>
<dbReference type="SUPFAM" id="SSF46785">
    <property type="entry name" value="Winged helix' DNA-binding domain"/>
    <property type="match status" value="1"/>
</dbReference>
<dbReference type="Proteomes" id="UP001432062">
    <property type="component" value="Chromosome"/>
</dbReference>
<keyword evidence="6" id="KW-1185">Reference proteome</keyword>
<dbReference type="PANTHER" id="PTHR33164">
    <property type="entry name" value="TRANSCRIPTIONAL REGULATOR, MARR FAMILY"/>
    <property type="match status" value="1"/>
</dbReference>
<keyword evidence="2" id="KW-0238">DNA-binding</keyword>
<accession>A0ABZ1YRP9</accession>
<dbReference type="PANTHER" id="PTHR33164:SF57">
    <property type="entry name" value="MARR-FAMILY TRANSCRIPTIONAL REGULATOR"/>
    <property type="match status" value="1"/>
</dbReference>
<dbReference type="SMART" id="SM00418">
    <property type="entry name" value="HTH_ARSR"/>
    <property type="match status" value="1"/>
</dbReference>
<name>A0ABZ1YRP9_9NOCA</name>
<reference evidence="5" key="1">
    <citation type="submission" date="2022-10" db="EMBL/GenBank/DDBJ databases">
        <title>The complete genomes of actinobacterial strains from the NBC collection.</title>
        <authorList>
            <person name="Joergensen T.S."/>
            <person name="Alvarez Arevalo M."/>
            <person name="Sterndorff E.B."/>
            <person name="Faurdal D."/>
            <person name="Vuksanovic O."/>
            <person name="Mourched A.-S."/>
            <person name="Charusanti P."/>
            <person name="Shaw S."/>
            <person name="Blin K."/>
            <person name="Weber T."/>
        </authorList>
    </citation>
    <scope>NUCLEOTIDE SEQUENCE</scope>
    <source>
        <strain evidence="5">NBC_01482</strain>
    </source>
</reference>
<dbReference type="SMART" id="SM00347">
    <property type="entry name" value="HTH_MARR"/>
    <property type="match status" value="1"/>
</dbReference>
<sequence length="147" mass="16840">MYSATMATEPRTAAIHIIQRELTAFARRARGRASELHPELSLVASSILDLVIERDGCQATDLADHFVLDKSTVSRQVGALERLGYLTREVDPENRRNHILRPTPEGRRVAGAAERRRHREFAERLTAWDDADIRRFAEYLIRYNTAK</sequence>
<protein>
    <submittedName>
        <fullName evidence="5">MarR family transcriptional regulator</fullName>
    </submittedName>
</protein>
<organism evidence="5 6">
    <name type="scientific">Nocardia vinacea</name>
    <dbReference type="NCBI Taxonomy" id="96468"/>
    <lineage>
        <taxon>Bacteria</taxon>
        <taxon>Bacillati</taxon>
        <taxon>Actinomycetota</taxon>
        <taxon>Actinomycetes</taxon>
        <taxon>Mycobacteriales</taxon>
        <taxon>Nocardiaceae</taxon>
        <taxon>Nocardia</taxon>
    </lineage>
</organism>
<dbReference type="RefSeq" id="WP_327099209.1">
    <property type="nucleotide sequence ID" value="NZ_CP109149.1"/>
</dbReference>
<evidence type="ECO:0000313" key="6">
    <source>
        <dbReference type="Proteomes" id="UP001432062"/>
    </source>
</evidence>
<dbReference type="InterPro" id="IPR039422">
    <property type="entry name" value="MarR/SlyA-like"/>
</dbReference>
<dbReference type="InterPro" id="IPR036390">
    <property type="entry name" value="WH_DNA-bd_sf"/>
</dbReference>
<dbReference type="PROSITE" id="PS01117">
    <property type="entry name" value="HTH_MARR_1"/>
    <property type="match status" value="1"/>
</dbReference>
<keyword evidence="3" id="KW-0804">Transcription</keyword>
<proteinExistence type="predicted"/>
<evidence type="ECO:0000259" key="4">
    <source>
        <dbReference type="PROSITE" id="PS50995"/>
    </source>
</evidence>
<keyword evidence="1" id="KW-0805">Transcription regulation</keyword>
<dbReference type="PROSITE" id="PS50995">
    <property type="entry name" value="HTH_MARR_2"/>
    <property type="match status" value="1"/>
</dbReference>
<dbReference type="Gene3D" id="1.10.10.10">
    <property type="entry name" value="Winged helix-like DNA-binding domain superfamily/Winged helix DNA-binding domain"/>
    <property type="match status" value="1"/>
</dbReference>
<dbReference type="InterPro" id="IPR001845">
    <property type="entry name" value="HTH_ArsR_DNA-bd_dom"/>
</dbReference>
<evidence type="ECO:0000313" key="5">
    <source>
        <dbReference type="EMBL" id="WUV45947.1"/>
    </source>
</evidence>
<evidence type="ECO:0000256" key="3">
    <source>
        <dbReference type="ARBA" id="ARBA00023163"/>
    </source>
</evidence>
<evidence type="ECO:0000256" key="2">
    <source>
        <dbReference type="ARBA" id="ARBA00023125"/>
    </source>
</evidence>
<evidence type="ECO:0000256" key="1">
    <source>
        <dbReference type="ARBA" id="ARBA00023015"/>
    </source>
</evidence>